<evidence type="ECO:0000313" key="3">
    <source>
        <dbReference type="EMBL" id="CCA75416.1"/>
    </source>
</evidence>
<dbReference type="SUPFAM" id="SSF54637">
    <property type="entry name" value="Thioesterase/thiol ester dehydrase-isomerase"/>
    <property type="match status" value="2"/>
</dbReference>
<proteinExistence type="predicted"/>
<dbReference type="PANTHER" id="PTHR13078">
    <property type="entry name" value="PEROXISOMAL MULTIFUNCTIONAL ENZYME TYPE 2-RELATED"/>
    <property type="match status" value="1"/>
</dbReference>
<organism evidence="3 4">
    <name type="scientific">Serendipita indica (strain DSM 11827)</name>
    <name type="common">Root endophyte fungus</name>
    <name type="synonym">Piriformospora indica</name>
    <dbReference type="NCBI Taxonomy" id="1109443"/>
    <lineage>
        <taxon>Eukaryota</taxon>
        <taxon>Fungi</taxon>
        <taxon>Dikarya</taxon>
        <taxon>Basidiomycota</taxon>
        <taxon>Agaricomycotina</taxon>
        <taxon>Agaricomycetes</taxon>
        <taxon>Sebacinales</taxon>
        <taxon>Serendipitaceae</taxon>
        <taxon>Serendipita</taxon>
    </lineage>
</organism>
<reference evidence="3 4" key="1">
    <citation type="journal article" date="2011" name="PLoS Pathog.">
        <title>Endophytic Life Strategies Decoded by Genome and Transcriptome Analyses of the Mutualistic Root Symbiont Piriformospora indica.</title>
        <authorList>
            <person name="Zuccaro A."/>
            <person name="Lahrmann U."/>
            <person name="Guldener U."/>
            <person name="Langen G."/>
            <person name="Pfiffi S."/>
            <person name="Biedenkopf D."/>
            <person name="Wong P."/>
            <person name="Samans B."/>
            <person name="Grimm C."/>
            <person name="Basiewicz M."/>
            <person name="Murat C."/>
            <person name="Martin F."/>
            <person name="Kogel K.H."/>
        </authorList>
    </citation>
    <scope>NUCLEOTIDE SEQUENCE [LARGE SCALE GENOMIC DNA]</scope>
    <source>
        <strain evidence="3 4">DSM 11827</strain>
    </source>
</reference>
<sequence>MAYDLSKAIGHSVGSKATRWNRRDLLLYAVGIGAKATDLNIVYELDKEFKPFPTFPVVLNFRGDSQDVIDFNKSFKSAPIPGLPPLDPSRVVHATMSTEILRDIPEDSGDGWRLTNRVIGIHENKSGIIVENELLLVDKDGTPYTRMITGSFNLGAKATGQPYSKAILRAPQAKPIPKDKRPDYTYRETTTLEQAIVYRLSGDYNPLHIDPSIGKRAGFGGTILHGLATYGFAARHIIAKIGLGDPSTLRAISGRFTSPVKPGDELETMIWEVGPGPNDTVEVSFVCKNVTSGKLAISNGVAHVRRRAPSRL</sequence>
<evidence type="ECO:0000313" key="4">
    <source>
        <dbReference type="Proteomes" id="UP000007148"/>
    </source>
</evidence>
<dbReference type="STRING" id="1109443.G4TVS3"/>
<dbReference type="HOGENOM" id="CLU_040078_3_0_1"/>
<feature type="domain" description="MaoC-like" evidence="1">
    <location>
        <begin position="179"/>
        <end position="278"/>
    </location>
</feature>
<feature type="domain" description="Peroxisomal multifunctional enzyme type 2-like N-terminal" evidence="2">
    <location>
        <begin position="21"/>
        <end position="142"/>
    </location>
</feature>
<evidence type="ECO:0000259" key="2">
    <source>
        <dbReference type="Pfam" id="PF22622"/>
    </source>
</evidence>
<dbReference type="EMBL" id="CAFZ01000446">
    <property type="protein sequence ID" value="CCA75416.1"/>
    <property type="molecule type" value="Genomic_DNA"/>
</dbReference>
<dbReference type="Gene3D" id="3.10.129.10">
    <property type="entry name" value="Hotdog Thioesterase"/>
    <property type="match status" value="2"/>
</dbReference>
<comment type="caution">
    <text evidence="3">The sequence shown here is derived from an EMBL/GenBank/DDBJ whole genome shotgun (WGS) entry which is preliminary data.</text>
</comment>
<evidence type="ECO:0000259" key="1">
    <source>
        <dbReference type="Pfam" id="PF01575"/>
    </source>
</evidence>
<dbReference type="GO" id="GO:0004300">
    <property type="term" value="F:enoyl-CoA hydratase activity"/>
    <property type="evidence" value="ECO:0007669"/>
    <property type="project" value="TreeGrafter"/>
</dbReference>
<dbReference type="PANTHER" id="PTHR13078:SF57">
    <property type="entry name" value="DEHYDRATASE, PUTATIVE (AFU_ORTHOLOGUE AFUA_5G00640)-RELATED"/>
    <property type="match status" value="1"/>
</dbReference>
<gene>
    <name evidence="3" type="ORF">PIIN_09399</name>
</gene>
<dbReference type="InterPro" id="IPR029069">
    <property type="entry name" value="HotDog_dom_sf"/>
</dbReference>
<dbReference type="GO" id="GO:0006635">
    <property type="term" value="P:fatty acid beta-oxidation"/>
    <property type="evidence" value="ECO:0007669"/>
    <property type="project" value="TreeGrafter"/>
</dbReference>
<dbReference type="Pfam" id="PF01575">
    <property type="entry name" value="MaoC_dehydratas"/>
    <property type="match status" value="1"/>
</dbReference>
<dbReference type="GO" id="GO:0044594">
    <property type="term" value="F:17-beta-hydroxysteroid dehydrogenase (NAD+) activity"/>
    <property type="evidence" value="ECO:0007669"/>
    <property type="project" value="TreeGrafter"/>
</dbReference>
<dbReference type="AlphaFoldDB" id="G4TVS3"/>
<accession>G4TVS3</accession>
<dbReference type="InterPro" id="IPR054357">
    <property type="entry name" value="MFE-2_N"/>
</dbReference>
<dbReference type="OMA" id="FKHTDQE"/>
<dbReference type="CDD" id="cd03448">
    <property type="entry name" value="HDE_HSD"/>
    <property type="match status" value="1"/>
</dbReference>
<dbReference type="eggNOG" id="KOG1206">
    <property type="taxonomic scope" value="Eukaryota"/>
</dbReference>
<keyword evidence="4" id="KW-1185">Reference proteome</keyword>
<dbReference type="GO" id="GO:0005777">
    <property type="term" value="C:peroxisome"/>
    <property type="evidence" value="ECO:0007669"/>
    <property type="project" value="TreeGrafter"/>
</dbReference>
<name>G4TVS3_SERID</name>
<dbReference type="InterPro" id="IPR002539">
    <property type="entry name" value="MaoC-like_dom"/>
</dbReference>
<dbReference type="GO" id="GO:0003857">
    <property type="term" value="F:(3S)-3-hydroxyacyl-CoA dehydrogenase (NAD+) activity"/>
    <property type="evidence" value="ECO:0007669"/>
    <property type="project" value="TreeGrafter"/>
</dbReference>
<dbReference type="InParanoid" id="G4TVS3"/>
<dbReference type="OrthoDB" id="60204at2759"/>
<dbReference type="Pfam" id="PF22622">
    <property type="entry name" value="MFE-2_hydrat-2_N"/>
    <property type="match status" value="1"/>
</dbReference>
<dbReference type="Proteomes" id="UP000007148">
    <property type="component" value="Unassembled WGS sequence"/>
</dbReference>
<protein>
    <submittedName>
        <fullName evidence="3">Related to Estradiol 17 beta-dehydrogenase 4</fullName>
    </submittedName>
</protein>